<evidence type="ECO:0000313" key="5">
    <source>
        <dbReference type="Proteomes" id="UP000191154"/>
    </source>
</evidence>
<dbReference type="InterPro" id="IPR001303">
    <property type="entry name" value="Aldolase_II/adducin_N"/>
</dbReference>
<dbReference type="EMBL" id="LZYZ01000006">
    <property type="protein sequence ID" value="OOM10720.1"/>
    <property type="molecule type" value="Genomic_DNA"/>
</dbReference>
<dbReference type="RefSeq" id="WP_077866395.1">
    <property type="nucleotide sequence ID" value="NZ_LZYZ01000006.1"/>
</dbReference>
<evidence type="ECO:0000256" key="1">
    <source>
        <dbReference type="ARBA" id="ARBA00022723"/>
    </source>
</evidence>
<dbReference type="GO" id="GO:0019323">
    <property type="term" value="P:pentose catabolic process"/>
    <property type="evidence" value="ECO:0007669"/>
    <property type="project" value="TreeGrafter"/>
</dbReference>
<keyword evidence="1" id="KW-0479">Metal-binding</keyword>
<sequence>MLENLKIKLIKIAKDAEKYNLCTERLGTFSIREESSGYVVITPAKIKIQDLKLEHICVVDLNGNKIEASDGIEPNSDMLMHLETYKSKKDIRAFMHIHSVYATTFSVVNKVIPPITYDSAKYGGYIYVANYGKAKSVGVSDELIENLNISNACLLEGNGVVVVSNDIDDVLSKARCVERVAEIYYRVLELNRFKEPKRFTRDELVSHIQNQ</sequence>
<keyword evidence="2 4" id="KW-0456">Lyase</keyword>
<dbReference type="STRING" id="169679.CSACC_24730"/>
<name>A0A1S8N2S3_CLOSA</name>
<evidence type="ECO:0000259" key="3">
    <source>
        <dbReference type="SMART" id="SM01007"/>
    </source>
</evidence>
<feature type="domain" description="Class II aldolase/adducin N-terminal" evidence="3">
    <location>
        <begin position="7"/>
        <end position="185"/>
    </location>
</feature>
<dbReference type="InterPro" id="IPR036409">
    <property type="entry name" value="Aldolase_II/adducin_N_sf"/>
</dbReference>
<dbReference type="SUPFAM" id="SSF53639">
    <property type="entry name" value="AraD/HMP-PK domain-like"/>
    <property type="match status" value="1"/>
</dbReference>
<dbReference type="EC" id="4.1.2.17" evidence="4"/>
<proteinExistence type="predicted"/>
<dbReference type="PANTHER" id="PTHR22789:SF0">
    <property type="entry name" value="3-OXO-TETRONATE 4-PHOSPHATE DECARBOXYLASE-RELATED"/>
    <property type="match status" value="1"/>
</dbReference>
<evidence type="ECO:0000256" key="2">
    <source>
        <dbReference type="ARBA" id="ARBA00023239"/>
    </source>
</evidence>
<evidence type="ECO:0000313" key="4">
    <source>
        <dbReference type="EMBL" id="OOM10720.1"/>
    </source>
</evidence>
<dbReference type="GO" id="GO:0046872">
    <property type="term" value="F:metal ion binding"/>
    <property type="evidence" value="ECO:0007669"/>
    <property type="project" value="UniProtKB-KW"/>
</dbReference>
<protein>
    <submittedName>
        <fullName evidence="4">L-fuculose phosphate aldolase</fullName>
        <ecNumber evidence="4">4.1.2.17</ecNumber>
    </submittedName>
</protein>
<comment type="caution">
    <text evidence="4">The sequence shown here is derived from an EMBL/GenBank/DDBJ whole genome shotgun (WGS) entry which is preliminary data.</text>
</comment>
<organism evidence="4 5">
    <name type="scientific">Clostridium saccharobutylicum</name>
    <dbReference type="NCBI Taxonomy" id="169679"/>
    <lineage>
        <taxon>Bacteria</taxon>
        <taxon>Bacillati</taxon>
        <taxon>Bacillota</taxon>
        <taxon>Clostridia</taxon>
        <taxon>Eubacteriales</taxon>
        <taxon>Clostridiaceae</taxon>
        <taxon>Clostridium</taxon>
    </lineage>
</organism>
<dbReference type="Proteomes" id="UP000191154">
    <property type="component" value="Unassembled WGS sequence"/>
</dbReference>
<dbReference type="Pfam" id="PF00596">
    <property type="entry name" value="Aldolase_II"/>
    <property type="match status" value="1"/>
</dbReference>
<dbReference type="InterPro" id="IPR050197">
    <property type="entry name" value="Aldolase_class_II_sugar_metab"/>
</dbReference>
<dbReference type="GO" id="GO:0008738">
    <property type="term" value="F:L-fuculose-phosphate aldolase activity"/>
    <property type="evidence" value="ECO:0007669"/>
    <property type="project" value="UniProtKB-EC"/>
</dbReference>
<dbReference type="SMART" id="SM01007">
    <property type="entry name" value="Aldolase_II"/>
    <property type="match status" value="1"/>
</dbReference>
<dbReference type="AlphaFoldDB" id="A0A1S8N2S3"/>
<gene>
    <name evidence="4" type="primary">fucA_1</name>
    <name evidence="4" type="ORF">CLOSAC_33410</name>
</gene>
<dbReference type="PANTHER" id="PTHR22789">
    <property type="entry name" value="FUCULOSE PHOSPHATE ALDOLASE"/>
    <property type="match status" value="1"/>
</dbReference>
<reference evidence="4 5" key="1">
    <citation type="submission" date="2016-05" db="EMBL/GenBank/DDBJ databases">
        <title>Microbial solvent formation.</title>
        <authorList>
            <person name="Poehlein A."/>
            <person name="Montoya Solano J.D."/>
            <person name="Flitsch S."/>
            <person name="Krabben P."/>
            <person name="Duerre P."/>
            <person name="Daniel R."/>
        </authorList>
    </citation>
    <scope>NUCLEOTIDE SEQUENCE [LARGE SCALE GENOMIC DNA]</scope>
    <source>
        <strain evidence="4 5">L1-8</strain>
    </source>
</reference>
<dbReference type="Gene3D" id="3.40.225.10">
    <property type="entry name" value="Class II aldolase/adducin N-terminal domain"/>
    <property type="match status" value="1"/>
</dbReference>
<dbReference type="GO" id="GO:0005829">
    <property type="term" value="C:cytosol"/>
    <property type="evidence" value="ECO:0007669"/>
    <property type="project" value="TreeGrafter"/>
</dbReference>
<accession>A0A1S8N2S3</accession>